<dbReference type="Pfam" id="PF02771">
    <property type="entry name" value="Acyl-CoA_dh_N"/>
    <property type="match status" value="1"/>
</dbReference>
<dbReference type="Proteomes" id="UP001236014">
    <property type="component" value="Chromosome"/>
</dbReference>
<dbReference type="GO" id="GO:0003995">
    <property type="term" value="F:acyl-CoA dehydrogenase activity"/>
    <property type="evidence" value="ECO:0007669"/>
    <property type="project" value="TreeGrafter"/>
</dbReference>
<dbReference type="InterPro" id="IPR013786">
    <property type="entry name" value="AcylCoA_DH/ox_N"/>
</dbReference>
<evidence type="ECO:0000256" key="2">
    <source>
        <dbReference type="ARBA" id="ARBA00009347"/>
    </source>
</evidence>
<comment type="cofactor">
    <cofactor evidence="1">
        <name>FAD</name>
        <dbReference type="ChEBI" id="CHEBI:57692"/>
    </cofactor>
</comment>
<dbReference type="AlphaFoldDB" id="A0A9Y2MYX2"/>
<dbReference type="GO" id="GO:0050660">
    <property type="term" value="F:flavin adenine dinucleotide binding"/>
    <property type="evidence" value="ECO:0007669"/>
    <property type="project" value="InterPro"/>
</dbReference>
<dbReference type="Gene3D" id="1.10.540.10">
    <property type="entry name" value="Acyl-CoA dehydrogenase/oxidase, N-terminal domain"/>
    <property type="match status" value="1"/>
</dbReference>
<protein>
    <submittedName>
        <fullName evidence="8">Acyl-CoA dehydrogenase family protein</fullName>
        <ecNumber evidence="8">1.-.-.-</ecNumber>
    </submittedName>
</protein>
<evidence type="ECO:0000259" key="7">
    <source>
        <dbReference type="Pfam" id="PF02771"/>
    </source>
</evidence>
<name>A0A9Y2MYX2_9PSEU</name>
<evidence type="ECO:0000256" key="5">
    <source>
        <dbReference type="ARBA" id="ARBA00023002"/>
    </source>
</evidence>
<feature type="domain" description="Acyl-CoA dehydrogenase/oxidase C-terminal" evidence="6">
    <location>
        <begin position="211"/>
        <end position="343"/>
    </location>
</feature>
<reference evidence="8 9" key="1">
    <citation type="submission" date="2023-06" db="EMBL/GenBank/DDBJ databases">
        <authorList>
            <person name="Oyuntsetseg B."/>
            <person name="Kim S.B."/>
        </authorList>
    </citation>
    <scope>NUCLEOTIDE SEQUENCE [LARGE SCALE GENOMIC DNA]</scope>
    <source>
        <strain evidence="8 9">2-15</strain>
    </source>
</reference>
<evidence type="ECO:0000259" key="6">
    <source>
        <dbReference type="Pfam" id="PF00441"/>
    </source>
</evidence>
<feature type="domain" description="Acyl-CoA dehydrogenase/oxidase N-terminal" evidence="7">
    <location>
        <begin position="6"/>
        <end position="94"/>
    </location>
</feature>
<gene>
    <name evidence="8" type="ORF">QRX50_06030</name>
</gene>
<dbReference type="InterPro" id="IPR009075">
    <property type="entry name" value="AcylCo_DH/oxidase_C"/>
</dbReference>
<dbReference type="PANTHER" id="PTHR43884:SF20">
    <property type="entry name" value="ACYL-COA DEHYDROGENASE FADE28"/>
    <property type="match status" value="1"/>
</dbReference>
<dbReference type="EMBL" id="CP127294">
    <property type="protein sequence ID" value="WIX80337.1"/>
    <property type="molecule type" value="Genomic_DNA"/>
</dbReference>
<dbReference type="SUPFAM" id="SSF56645">
    <property type="entry name" value="Acyl-CoA dehydrogenase NM domain-like"/>
    <property type="match status" value="1"/>
</dbReference>
<dbReference type="EC" id="1.-.-.-" evidence="8"/>
<evidence type="ECO:0000256" key="1">
    <source>
        <dbReference type="ARBA" id="ARBA00001974"/>
    </source>
</evidence>
<accession>A0A9Y2MYX2</accession>
<dbReference type="SUPFAM" id="SSF47203">
    <property type="entry name" value="Acyl-CoA dehydrogenase C-terminal domain-like"/>
    <property type="match status" value="1"/>
</dbReference>
<dbReference type="Pfam" id="PF00441">
    <property type="entry name" value="Acyl-CoA_dh_1"/>
    <property type="match status" value="1"/>
</dbReference>
<keyword evidence="9" id="KW-1185">Reference proteome</keyword>
<comment type="similarity">
    <text evidence="2">Belongs to the acyl-CoA dehydrogenase family.</text>
</comment>
<keyword evidence="4" id="KW-0274">FAD</keyword>
<dbReference type="PANTHER" id="PTHR43884">
    <property type="entry name" value="ACYL-COA DEHYDROGENASE"/>
    <property type="match status" value="1"/>
</dbReference>
<sequence length="345" mass="35451">MGYATTDEQRELAGAVRRMLADAARTAPLPPAWEAVGAGLDGALWKTFAEAGLLGLGVPEERGGSGGGLRELCVVAEEVGAALPRIPFAAAVSAVAVLSSVHNVDNLVEGSAVAVAAWETFPVFPGHRSPLRLSGSTVDGVLGAVPFGLDAEVLVAAVEGRFVRIDLTAAGVRRESVGAFDVIEPAAAVSLSAVPVVELPAADVSARVLTVLAAELVGTGQRALDGAVEYAKQRQQFGRAIGSFQALKHLLADRFVQLDAARLLVEWAASTVDSGVAGLAAARTAVAAASDAADAATRDALQAHGGIGFTWEHPSHVHLKHARARRQLLGSAARQLDAVAEHVFA</sequence>
<dbReference type="RefSeq" id="WP_285970968.1">
    <property type="nucleotide sequence ID" value="NZ_CP127294.1"/>
</dbReference>
<evidence type="ECO:0000256" key="3">
    <source>
        <dbReference type="ARBA" id="ARBA00022630"/>
    </source>
</evidence>
<evidence type="ECO:0000256" key="4">
    <source>
        <dbReference type="ARBA" id="ARBA00022827"/>
    </source>
</evidence>
<evidence type="ECO:0000313" key="9">
    <source>
        <dbReference type="Proteomes" id="UP001236014"/>
    </source>
</evidence>
<dbReference type="KEGG" id="acab:QRX50_06030"/>
<dbReference type="InterPro" id="IPR037069">
    <property type="entry name" value="AcylCoA_DH/ox_N_sf"/>
</dbReference>
<organism evidence="8 9">
    <name type="scientific">Amycolatopsis carbonis</name>
    <dbReference type="NCBI Taxonomy" id="715471"/>
    <lineage>
        <taxon>Bacteria</taxon>
        <taxon>Bacillati</taxon>
        <taxon>Actinomycetota</taxon>
        <taxon>Actinomycetes</taxon>
        <taxon>Pseudonocardiales</taxon>
        <taxon>Pseudonocardiaceae</taxon>
        <taxon>Amycolatopsis</taxon>
    </lineage>
</organism>
<dbReference type="Gene3D" id="1.20.140.10">
    <property type="entry name" value="Butyryl-CoA Dehydrogenase, subunit A, domain 3"/>
    <property type="match status" value="1"/>
</dbReference>
<dbReference type="InterPro" id="IPR009100">
    <property type="entry name" value="AcylCoA_DH/oxidase_NM_dom_sf"/>
</dbReference>
<keyword evidence="3" id="KW-0285">Flavoprotein</keyword>
<proteinExistence type="inferred from homology"/>
<evidence type="ECO:0000313" key="8">
    <source>
        <dbReference type="EMBL" id="WIX80337.1"/>
    </source>
</evidence>
<keyword evidence="5 8" id="KW-0560">Oxidoreductase</keyword>
<dbReference type="InterPro" id="IPR036250">
    <property type="entry name" value="AcylCo_DH-like_C"/>
</dbReference>